<evidence type="ECO:0000313" key="1">
    <source>
        <dbReference type="EMBL" id="MEL3956892.1"/>
    </source>
</evidence>
<dbReference type="Proteomes" id="UP001459714">
    <property type="component" value="Unassembled WGS sequence"/>
</dbReference>
<sequence length="69" mass="8307">MVRLTWENDKYRVLVRRFEGDNQILVDYWQLDKNGNTKAIRYKDLPQYVIEKINELKSLANHLEGGEIR</sequence>
<evidence type="ECO:0008006" key="3">
    <source>
        <dbReference type="Google" id="ProtNLM"/>
    </source>
</evidence>
<organism evidence="1 2">
    <name type="scientific">Caldifermentibacillus hisashii</name>
    <dbReference type="NCBI Taxonomy" id="996558"/>
    <lineage>
        <taxon>Bacteria</taxon>
        <taxon>Bacillati</taxon>
        <taxon>Bacillota</taxon>
        <taxon>Bacilli</taxon>
        <taxon>Bacillales</taxon>
        <taxon>Bacillaceae</taxon>
        <taxon>Caldifermentibacillus</taxon>
    </lineage>
</organism>
<reference evidence="1 2" key="1">
    <citation type="submission" date="2024-03" db="EMBL/GenBank/DDBJ databases">
        <title>Bacilli Hybrid Assemblies.</title>
        <authorList>
            <person name="Kovac J."/>
        </authorList>
    </citation>
    <scope>NUCLEOTIDE SEQUENCE [LARGE SCALE GENOMIC DNA]</scope>
    <source>
        <strain evidence="1 2">FSL M8-0022</strain>
    </source>
</reference>
<dbReference type="EMBL" id="JBBYAK010000001">
    <property type="protein sequence ID" value="MEL3956892.1"/>
    <property type="molecule type" value="Genomic_DNA"/>
</dbReference>
<proteinExistence type="predicted"/>
<name>A0ABU9JVL1_9BACI</name>
<dbReference type="RefSeq" id="WP_342019966.1">
    <property type="nucleotide sequence ID" value="NZ_JBBYAK010000001.1"/>
</dbReference>
<keyword evidence="2" id="KW-1185">Reference proteome</keyword>
<protein>
    <recommendedName>
        <fullName evidence="3">Transcriptional coactivator p15 (PC4) C-terminal domain-containing protein</fullName>
    </recommendedName>
</protein>
<comment type="caution">
    <text evidence="1">The sequence shown here is derived from an EMBL/GenBank/DDBJ whole genome shotgun (WGS) entry which is preliminary data.</text>
</comment>
<gene>
    <name evidence="1" type="ORF">NST17_06740</name>
</gene>
<evidence type="ECO:0000313" key="2">
    <source>
        <dbReference type="Proteomes" id="UP001459714"/>
    </source>
</evidence>
<accession>A0ABU9JVL1</accession>